<keyword evidence="2" id="KW-1185">Reference proteome</keyword>
<name>A0A2H3BW33_9AGAR</name>
<gene>
    <name evidence="1" type="ORF">ARMSODRAFT_953672</name>
</gene>
<proteinExistence type="predicted"/>
<dbReference type="Proteomes" id="UP000218334">
    <property type="component" value="Unassembled WGS sequence"/>
</dbReference>
<organism evidence="1 2">
    <name type="scientific">Armillaria solidipes</name>
    <dbReference type="NCBI Taxonomy" id="1076256"/>
    <lineage>
        <taxon>Eukaryota</taxon>
        <taxon>Fungi</taxon>
        <taxon>Dikarya</taxon>
        <taxon>Basidiomycota</taxon>
        <taxon>Agaricomycotina</taxon>
        <taxon>Agaricomycetes</taxon>
        <taxon>Agaricomycetidae</taxon>
        <taxon>Agaricales</taxon>
        <taxon>Marasmiineae</taxon>
        <taxon>Physalacriaceae</taxon>
        <taxon>Armillaria</taxon>
    </lineage>
</organism>
<reference evidence="2" key="1">
    <citation type="journal article" date="2017" name="Nat. Ecol. Evol.">
        <title>Genome expansion and lineage-specific genetic innovations in the forest pathogenic fungi Armillaria.</title>
        <authorList>
            <person name="Sipos G."/>
            <person name="Prasanna A.N."/>
            <person name="Walter M.C."/>
            <person name="O'Connor E."/>
            <person name="Balint B."/>
            <person name="Krizsan K."/>
            <person name="Kiss B."/>
            <person name="Hess J."/>
            <person name="Varga T."/>
            <person name="Slot J."/>
            <person name="Riley R."/>
            <person name="Boka B."/>
            <person name="Rigling D."/>
            <person name="Barry K."/>
            <person name="Lee J."/>
            <person name="Mihaltcheva S."/>
            <person name="LaButti K."/>
            <person name="Lipzen A."/>
            <person name="Waldron R."/>
            <person name="Moloney N.M."/>
            <person name="Sperisen C."/>
            <person name="Kredics L."/>
            <person name="Vagvoelgyi C."/>
            <person name="Patrignani A."/>
            <person name="Fitzpatrick D."/>
            <person name="Nagy I."/>
            <person name="Doyle S."/>
            <person name="Anderson J.B."/>
            <person name="Grigoriev I.V."/>
            <person name="Gueldener U."/>
            <person name="Muensterkoetter M."/>
            <person name="Nagy L.G."/>
        </authorList>
    </citation>
    <scope>NUCLEOTIDE SEQUENCE [LARGE SCALE GENOMIC DNA]</scope>
    <source>
        <strain evidence="2">28-4</strain>
    </source>
</reference>
<evidence type="ECO:0000313" key="2">
    <source>
        <dbReference type="Proteomes" id="UP000218334"/>
    </source>
</evidence>
<evidence type="ECO:0000313" key="1">
    <source>
        <dbReference type="EMBL" id="PBK73184.1"/>
    </source>
</evidence>
<accession>A0A2H3BW33</accession>
<dbReference type="EMBL" id="KZ293421">
    <property type="protein sequence ID" value="PBK73184.1"/>
    <property type="molecule type" value="Genomic_DNA"/>
</dbReference>
<sequence>MYSTILPPRLKVSREFTYDKKLPCNNLSYDNLSSGVLARMLWRMVDFKSGFRYGSAVVVPENSVSVCVGNLVRGADSTVVGGCW</sequence>
<protein>
    <submittedName>
        <fullName evidence="1">Uncharacterized protein</fullName>
    </submittedName>
</protein>
<dbReference type="AlphaFoldDB" id="A0A2H3BW33"/>